<evidence type="ECO:0000313" key="1">
    <source>
        <dbReference type="EMBL" id="CAB1448784.1"/>
    </source>
</evidence>
<organism evidence="1 2">
    <name type="scientific">Pleuronectes platessa</name>
    <name type="common">European plaice</name>
    <dbReference type="NCBI Taxonomy" id="8262"/>
    <lineage>
        <taxon>Eukaryota</taxon>
        <taxon>Metazoa</taxon>
        <taxon>Chordata</taxon>
        <taxon>Craniata</taxon>
        <taxon>Vertebrata</taxon>
        <taxon>Euteleostomi</taxon>
        <taxon>Actinopterygii</taxon>
        <taxon>Neopterygii</taxon>
        <taxon>Teleostei</taxon>
        <taxon>Neoteleostei</taxon>
        <taxon>Acanthomorphata</taxon>
        <taxon>Carangaria</taxon>
        <taxon>Pleuronectiformes</taxon>
        <taxon>Pleuronectoidei</taxon>
        <taxon>Pleuronectidae</taxon>
        <taxon>Pleuronectes</taxon>
    </lineage>
</organism>
<keyword evidence="2" id="KW-1185">Reference proteome</keyword>
<dbReference type="Proteomes" id="UP001153269">
    <property type="component" value="Unassembled WGS sequence"/>
</dbReference>
<gene>
    <name evidence="1" type="ORF">PLEPLA_LOCUS36433</name>
</gene>
<comment type="caution">
    <text evidence="1">The sequence shown here is derived from an EMBL/GenBank/DDBJ whole genome shotgun (WGS) entry which is preliminary data.</text>
</comment>
<accession>A0A9N7Z2D6</accession>
<dbReference type="AlphaFoldDB" id="A0A9N7Z2D6"/>
<feature type="non-terminal residue" evidence="1">
    <location>
        <position position="119"/>
    </location>
</feature>
<reference evidence="1" key="1">
    <citation type="submission" date="2020-03" db="EMBL/GenBank/DDBJ databases">
        <authorList>
            <person name="Weist P."/>
        </authorList>
    </citation>
    <scope>NUCLEOTIDE SEQUENCE</scope>
</reference>
<protein>
    <submittedName>
        <fullName evidence="1">Uncharacterized protein</fullName>
    </submittedName>
</protein>
<proteinExistence type="predicted"/>
<name>A0A9N7Z2D6_PLEPL</name>
<sequence>VHVAWGLQTRSTRPGKRISSYHTRLLGHMGGLGGSSARRQPLLLRGAVEERITLERSHIHSHVLAKRAWEGTVQGCSAFDSLPMQIVEERSRGADYKPCKGKCPSQRVRVDLDNMESCS</sequence>
<dbReference type="EMBL" id="CADEAL010003990">
    <property type="protein sequence ID" value="CAB1448784.1"/>
    <property type="molecule type" value="Genomic_DNA"/>
</dbReference>
<evidence type="ECO:0000313" key="2">
    <source>
        <dbReference type="Proteomes" id="UP001153269"/>
    </source>
</evidence>